<dbReference type="RefSeq" id="WP_285520585.1">
    <property type="nucleotide sequence ID" value="NZ_JASNGB010000001.1"/>
</dbReference>
<evidence type="ECO:0000313" key="3">
    <source>
        <dbReference type="Proteomes" id="UP001302059"/>
    </source>
</evidence>
<organism evidence="2 3">
    <name type="scientific">Deinococcus rhizophilus</name>
    <dbReference type="NCBI Taxonomy" id="3049544"/>
    <lineage>
        <taxon>Bacteria</taxon>
        <taxon>Thermotogati</taxon>
        <taxon>Deinococcota</taxon>
        <taxon>Deinococci</taxon>
        <taxon>Deinococcales</taxon>
        <taxon>Deinococcaceae</taxon>
        <taxon>Deinococcus</taxon>
    </lineage>
</organism>
<feature type="domain" description="Peptidase M15C" evidence="1">
    <location>
        <begin position="120"/>
        <end position="178"/>
    </location>
</feature>
<dbReference type="Gene3D" id="3.30.1380.10">
    <property type="match status" value="1"/>
</dbReference>
<dbReference type="Pfam" id="PF13539">
    <property type="entry name" value="Peptidase_M15_4"/>
    <property type="match status" value="1"/>
</dbReference>
<evidence type="ECO:0000313" key="2">
    <source>
        <dbReference type="EMBL" id="MDL2342545.1"/>
    </source>
</evidence>
<sequence length="265" mass="29357">MSNFDFAAAIKQRPGGATQAELIAAYGNPLLDSTPHPTQRGWFTPGPMWTRQNLVEIPTAELPGFPPFGDQQVRTIRLHRLVAPVFRATWAELVARNLHTRLRTYSGAFAPRHMLHDPRRPVSVHAYGAAIDVEAAWNGYGIPHERMGIDREVVEVFERCGWEWGGRWDVSDGMHFQWTDPLPGVRQAAWRDAGPVPITPPAPPPPPTPAGPVYIWAAVRNGDGSVRPGEVVSIPVSADGRLLVQADGRPKIYRVPESRLAEREV</sequence>
<dbReference type="SUPFAM" id="SSF55166">
    <property type="entry name" value="Hedgehog/DD-peptidase"/>
    <property type="match status" value="1"/>
</dbReference>
<gene>
    <name evidence="2" type="ORF">QOL99_00080</name>
</gene>
<comment type="caution">
    <text evidence="2">The sequence shown here is derived from an EMBL/GenBank/DDBJ whole genome shotgun (WGS) entry which is preliminary data.</text>
</comment>
<dbReference type="EMBL" id="JASNGB010000001">
    <property type="protein sequence ID" value="MDL2342545.1"/>
    <property type="molecule type" value="Genomic_DNA"/>
</dbReference>
<keyword evidence="3" id="KW-1185">Reference proteome</keyword>
<dbReference type="Proteomes" id="UP001302059">
    <property type="component" value="Unassembled WGS sequence"/>
</dbReference>
<accession>A0ABT7JDI9</accession>
<dbReference type="InterPro" id="IPR009045">
    <property type="entry name" value="Zn_M74/Hedgehog-like"/>
</dbReference>
<proteinExistence type="predicted"/>
<reference evidence="2 3" key="1">
    <citation type="submission" date="2023-05" db="EMBL/GenBank/DDBJ databases">
        <authorList>
            <person name="Gao F."/>
        </authorList>
    </citation>
    <scope>NUCLEOTIDE SEQUENCE [LARGE SCALE GENOMIC DNA]</scope>
    <source>
        <strain evidence="2 3">MIMF12</strain>
    </source>
</reference>
<protein>
    <submittedName>
        <fullName evidence="2">M15 family metallopeptidase</fullName>
    </submittedName>
</protein>
<evidence type="ECO:0000259" key="1">
    <source>
        <dbReference type="Pfam" id="PF13539"/>
    </source>
</evidence>
<dbReference type="InterPro" id="IPR039561">
    <property type="entry name" value="Peptidase_M15C"/>
</dbReference>
<name>A0ABT7JDI9_9DEIO</name>